<comment type="caution">
    <text evidence="9">The sequence shown here is derived from an EMBL/GenBank/DDBJ whole genome shotgun (WGS) entry which is preliminary data.</text>
</comment>
<keyword evidence="3" id="KW-0963">Cytoplasm</keyword>
<dbReference type="PANTHER" id="PTHR12955">
    <property type="entry name" value="SARCOMA ANTIGEN NY-SAR-95-RELATED"/>
    <property type="match status" value="1"/>
</dbReference>
<keyword evidence="10" id="KW-1185">Reference proteome</keyword>
<dbReference type="GO" id="GO:0051642">
    <property type="term" value="P:centrosome localization"/>
    <property type="evidence" value="ECO:0007669"/>
    <property type="project" value="TreeGrafter"/>
</dbReference>
<dbReference type="Proteomes" id="UP000770717">
    <property type="component" value="Unassembled WGS sequence"/>
</dbReference>
<evidence type="ECO:0000256" key="4">
    <source>
        <dbReference type="ARBA" id="ARBA00022618"/>
    </source>
</evidence>
<evidence type="ECO:0000256" key="5">
    <source>
        <dbReference type="ARBA" id="ARBA00022776"/>
    </source>
</evidence>
<reference evidence="9" key="1">
    <citation type="thesis" date="2020" institute="ProQuest LLC" country="789 East Eisenhower Parkway, Ann Arbor, MI, USA">
        <title>Comparative Genomics and Chromosome Evolution.</title>
        <authorList>
            <person name="Mudd A.B."/>
        </authorList>
    </citation>
    <scope>NUCLEOTIDE SEQUENCE</scope>
    <source>
        <strain evidence="9">HN-11 Male</strain>
        <tissue evidence="9">Kidney and liver</tissue>
    </source>
</reference>
<evidence type="ECO:0000256" key="7">
    <source>
        <dbReference type="ARBA" id="ARBA00023306"/>
    </source>
</evidence>
<evidence type="ECO:0000256" key="1">
    <source>
        <dbReference type="ARBA" id="ARBA00004123"/>
    </source>
</evidence>
<evidence type="ECO:0000313" key="9">
    <source>
        <dbReference type="EMBL" id="KAG9461752.1"/>
    </source>
</evidence>
<keyword evidence="6" id="KW-0539">Nucleus</keyword>
<dbReference type="PANTHER" id="PTHR12955:SF1">
    <property type="entry name" value="INTEGRATOR COMPLEX SUBUNIT 13"/>
    <property type="match status" value="1"/>
</dbReference>
<protein>
    <submittedName>
        <fullName evidence="9">Uncharacterized protein</fullName>
    </submittedName>
</protein>
<keyword evidence="7" id="KW-0131">Cell cycle</keyword>
<dbReference type="Pfam" id="PF10221">
    <property type="entry name" value="Mat89Bb"/>
    <property type="match status" value="1"/>
</dbReference>
<name>A0A8J6C3B1_ELECQ</name>
<dbReference type="GO" id="GO:0007346">
    <property type="term" value="P:regulation of mitotic cell cycle"/>
    <property type="evidence" value="ECO:0007669"/>
    <property type="project" value="TreeGrafter"/>
</dbReference>
<comment type="similarity">
    <text evidence="8">Belongs to the Integrator subunit 13 family.</text>
</comment>
<dbReference type="EMBL" id="WNTK01016903">
    <property type="protein sequence ID" value="KAG9461752.1"/>
    <property type="molecule type" value="Genomic_DNA"/>
</dbReference>
<dbReference type="GO" id="GO:0051301">
    <property type="term" value="P:cell division"/>
    <property type="evidence" value="ECO:0007669"/>
    <property type="project" value="UniProtKB-KW"/>
</dbReference>
<gene>
    <name evidence="9" type="ORF">GDO78_015837</name>
</gene>
<dbReference type="OrthoDB" id="5844105at2759"/>
<keyword evidence="4" id="KW-0132">Cell division</keyword>
<dbReference type="InterPro" id="IPR019355">
    <property type="entry name" value="Cell_cycle_regulator_Mat89Bb"/>
</dbReference>
<keyword evidence="5" id="KW-0498">Mitosis</keyword>
<comment type="subcellular location">
    <subcellularLocation>
        <location evidence="2">Cytoplasm</location>
    </subcellularLocation>
    <subcellularLocation>
        <location evidence="1">Nucleus</location>
    </subcellularLocation>
</comment>
<evidence type="ECO:0000313" key="10">
    <source>
        <dbReference type="Proteomes" id="UP000770717"/>
    </source>
</evidence>
<dbReference type="GO" id="GO:0005737">
    <property type="term" value="C:cytoplasm"/>
    <property type="evidence" value="ECO:0007669"/>
    <property type="project" value="UniProtKB-SubCell"/>
</dbReference>
<evidence type="ECO:0000256" key="8">
    <source>
        <dbReference type="ARBA" id="ARBA00061603"/>
    </source>
</evidence>
<organism evidence="9 10">
    <name type="scientific">Eleutherodactylus coqui</name>
    <name type="common">Puerto Rican coqui</name>
    <dbReference type="NCBI Taxonomy" id="57060"/>
    <lineage>
        <taxon>Eukaryota</taxon>
        <taxon>Metazoa</taxon>
        <taxon>Chordata</taxon>
        <taxon>Craniata</taxon>
        <taxon>Vertebrata</taxon>
        <taxon>Euteleostomi</taxon>
        <taxon>Amphibia</taxon>
        <taxon>Batrachia</taxon>
        <taxon>Anura</taxon>
        <taxon>Neobatrachia</taxon>
        <taxon>Hyloidea</taxon>
        <taxon>Eleutherodactylidae</taxon>
        <taxon>Eleutherodactylinae</taxon>
        <taxon>Eleutherodactylus</taxon>
        <taxon>Eleutherodactylus</taxon>
    </lineage>
</organism>
<evidence type="ECO:0000256" key="6">
    <source>
        <dbReference type="ARBA" id="ARBA00023242"/>
    </source>
</evidence>
<proteinExistence type="inferred from homology"/>
<dbReference type="AlphaFoldDB" id="A0A8J6C3B1"/>
<accession>A0A8J6C3B1</accession>
<dbReference type="GO" id="GO:0032039">
    <property type="term" value="C:integrator complex"/>
    <property type="evidence" value="ECO:0007669"/>
    <property type="project" value="TreeGrafter"/>
</dbReference>
<evidence type="ECO:0000256" key="3">
    <source>
        <dbReference type="ARBA" id="ARBA00022490"/>
    </source>
</evidence>
<evidence type="ECO:0000256" key="2">
    <source>
        <dbReference type="ARBA" id="ARBA00004496"/>
    </source>
</evidence>
<sequence length="71" mass="8348">MSHKTVFVVDRCPYMEESCRQHVDFVMVTKNRTQGVIPLAPISKLLWRCKVEASMEYYRIMYEGTMSLLSL</sequence>